<evidence type="ECO:0000313" key="2">
    <source>
        <dbReference type="Proteomes" id="UP000825051"/>
    </source>
</evidence>
<dbReference type="RefSeq" id="WP_220163506.1">
    <property type="nucleotide sequence ID" value="NZ_CP080507.1"/>
</dbReference>
<dbReference type="Proteomes" id="UP000825051">
    <property type="component" value="Chromosome"/>
</dbReference>
<gene>
    <name evidence="1" type="ORF">K0B96_02610</name>
</gene>
<dbReference type="KEGG" id="ole:K0B96_02610"/>
<name>A0A8F9TWW2_9BACT</name>
<evidence type="ECO:0000313" key="1">
    <source>
        <dbReference type="EMBL" id="QYM79527.1"/>
    </source>
</evidence>
<organism evidence="1 2">
    <name type="scientific">Horticoccus luteus</name>
    <dbReference type="NCBI Taxonomy" id="2862869"/>
    <lineage>
        <taxon>Bacteria</taxon>
        <taxon>Pseudomonadati</taxon>
        <taxon>Verrucomicrobiota</taxon>
        <taxon>Opitutia</taxon>
        <taxon>Opitutales</taxon>
        <taxon>Opitutaceae</taxon>
        <taxon>Horticoccus</taxon>
    </lineage>
</organism>
<protein>
    <submittedName>
        <fullName evidence="1">Uncharacterized protein</fullName>
    </submittedName>
</protein>
<keyword evidence="2" id="KW-1185">Reference proteome</keyword>
<proteinExistence type="predicted"/>
<sequence length="143" mass="16005">MKSIKTPNFWILCVVCLGIFASALSGMSQRKAEGSVSLSELWQRRVELDGQVVRVRGFYVLESPISALYESRRAFDHDKHPLSLWIGANRPGSSAEKGKRGHLVDAVIEGRFVNQTAGTFEQFFAQLEDVTSFTLLESLDLQK</sequence>
<dbReference type="EMBL" id="CP080507">
    <property type="protein sequence ID" value="QYM79527.1"/>
    <property type="molecule type" value="Genomic_DNA"/>
</dbReference>
<dbReference type="AlphaFoldDB" id="A0A8F9TWW2"/>
<reference evidence="1" key="1">
    <citation type="submission" date="2021-08" db="EMBL/GenBank/DDBJ databases">
        <title>Genome of a novel bacterium of the phylum Verrucomicrobia, Oleiharenicola sp. KSB-15.</title>
        <authorList>
            <person name="Chung J.-H."/>
            <person name="Ahn J.-H."/>
            <person name="Yoon Y."/>
            <person name="Kim D.-Y."/>
            <person name="An S.-H."/>
            <person name="Park I."/>
            <person name="Yeon J."/>
        </authorList>
    </citation>
    <scope>NUCLEOTIDE SEQUENCE</scope>
    <source>
        <strain evidence="1">KSB-15</strain>
    </source>
</reference>
<accession>A0A8F9TWW2</accession>